<comment type="caution">
    <text evidence="14">The sequence shown here is derived from an EMBL/GenBank/DDBJ whole genome shotgun (WGS) entry which is preliminary data.</text>
</comment>
<comment type="subcellular location">
    <subcellularLocation>
        <location evidence="2">Secreted</location>
    </subcellularLocation>
</comment>
<keyword evidence="7" id="KW-0808">Transferase</keyword>
<dbReference type="InterPro" id="IPR037457">
    <property type="entry name" value="M28_QC"/>
</dbReference>
<reference evidence="14" key="1">
    <citation type="submission" date="2020-08" db="EMBL/GenBank/DDBJ databases">
        <title>Genome sequencing and assembly of the red palm weevil Rhynchophorus ferrugineus.</title>
        <authorList>
            <person name="Dias G.B."/>
            <person name="Bergman C.M."/>
            <person name="Manee M."/>
        </authorList>
    </citation>
    <scope>NUCLEOTIDE SEQUENCE</scope>
    <source>
        <strain evidence="14">AA-2017</strain>
        <tissue evidence="14">Whole larva</tissue>
    </source>
</reference>
<dbReference type="OrthoDB" id="3907302at2759"/>
<name>A0A834M0R7_RHYFE</name>
<sequence>MWCEVTVHDCASELRKLQLNHTPQQLTNGDVRYLARLSNVKYFHEVIDNILVPRVVGTDGHEKVFKYIASELKKLDWTVEVDEFADDTPNFGRLVFKNIVGTLNPKADRYLVLACHYDSKYFQNEVFLGATDSAVPCAMMLNIAKVLKKEFESIKNNTDISLMLLFFDGEEAFENWGPKDSIYGARHLAKKFADSRNVASTGETVSQMQKIDLLILLDLLGHSNMNFYNYFENTGRWHEKMANIENRLDKLRLLNPRLTKYFIQRNYFNGRIEDDHIPFLKKNVPILHMIPLPFPPEWHTPKDNRNIIDINAVENINKILRIFIVQYLHIYLPDNEEPLPEKEL</sequence>
<keyword evidence="10" id="KW-1015">Disulfide bond</keyword>
<dbReference type="CDD" id="cd03880">
    <property type="entry name" value="M28_QC_like"/>
    <property type="match status" value="1"/>
</dbReference>
<dbReference type="EMBL" id="JAACXV010014526">
    <property type="protein sequence ID" value="KAF7266548.1"/>
    <property type="molecule type" value="Genomic_DNA"/>
</dbReference>
<dbReference type="PANTHER" id="PTHR12283:SF6">
    <property type="entry name" value="GLUTAMINYL-PEPTIDE CYCLOTRANSFERASE-RELATED"/>
    <property type="match status" value="1"/>
</dbReference>
<dbReference type="FunFam" id="3.40.630.10:FF:000029">
    <property type="entry name" value="Glutaminyl-peptide cyclotransferase"/>
    <property type="match status" value="1"/>
</dbReference>
<evidence type="ECO:0000256" key="11">
    <source>
        <dbReference type="ARBA" id="ARBA00023315"/>
    </source>
</evidence>
<comment type="catalytic activity">
    <reaction evidence="1">
        <text>N-terminal L-glutaminyl-[peptide] = N-terminal 5-oxo-L-prolyl-[peptide] + NH4(+)</text>
        <dbReference type="Rhea" id="RHEA:23652"/>
        <dbReference type="Rhea" id="RHEA-COMP:11736"/>
        <dbReference type="Rhea" id="RHEA-COMP:11846"/>
        <dbReference type="ChEBI" id="CHEBI:28938"/>
        <dbReference type="ChEBI" id="CHEBI:64722"/>
        <dbReference type="ChEBI" id="CHEBI:87215"/>
        <dbReference type="EC" id="2.3.2.5"/>
    </reaction>
</comment>
<protein>
    <recommendedName>
        <fullName evidence="5">Glutaminyl-peptide cyclotransferase</fullName>
        <ecNumber evidence="4">2.3.2.5</ecNumber>
    </recommendedName>
</protein>
<dbReference type="SUPFAM" id="SSF53187">
    <property type="entry name" value="Zn-dependent exopeptidases"/>
    <property type="match status" value="1"/>
</dbReference>
<dbReference type="Pfam" id="PF04389">
    <property type="entry name" value="Peptidase_M28"/>
    <property type="match status" value="1"/>
</dbReference>
<evidence type="ECO:0000256" key="5">
    <source>
        <dbReference type="ARBA" id="ARBA00016861"/>
    </source>
</evidence>
<evidence type="ECO:0000256" key="9">
    <source>
        <dbReference type="ARBA" id="ARBA00022833"/>
    </source>
</evidence>
<gene>
    <name evidence="14" type="ORF">GWI33_020057</name>
</gene>
<dbReference type="GO" id="GO:0016603">
    <property type="term" value="F:glutaminyl-peptide cyclotransferase activity"/>
    <property type="evidence" value="ECO:0007669"/>
    <property type="project" value="UniProtKB-EC"/>
</dbReference>
<dbReference type="InterPro" id="IPR007484">
    <property type="entry name" value="Peptidase_M28"/>
</dbReference>
<evidence type="ECO:0000256" key="7">
    <source>
        <dbReference type="ARBA" id="ARBA00022679"/>
    </source>
</evidence>
<evidence type="ECO:0000256" key="8">
    <source>
        <dbReference type="ARBA" id="ARBA00022723"/>
    </source>
</evidence>
<evidence type="ECO:0000313" key="14">
    <source>
        <dbReference type="EMBL" id="KAF7266548.1"/>
    </source>
</evidence>
<evidence type="ECO:0000256" key="4">
    <source>
        <dbReference type="ARBA" id="ARBA00012012"/>
    </source>
</evidence>
<dbReference type="InterPro" id="IPR040234">
    <property type="entry name" value="QC/QCL"/>
</dbReference>
<keyword evidence="9" id="KW-0862">Zinc</keyword>
<dbReference type="AlphaFoldDB" id="A0A834M0R7"/>
<dbReference type="GO" id="GO:0005576">
    <property type="term" value="C:extracellular region"/>
    <property type="evidence" value="ECO:0007669"/>
    <property type="project" value="UniProtKB-SubCell"/>
</dbReference>
<accession>A0A834M0R7</accession>
<evidence type="ECO:0000256" key="2">
    <source>
        <dbReference type="ARBA" id="ARBA00004613"/>
    </source>
</evidence>
<evidence type="ECO:0000256" key="1">
    <source>
        <dbReference type="ARBA" id="ARBA00000001"/>
    </source>
</evidence>
<organism evidence="14 15">
    <name type="scientific">Rhynchophorus ferrugineus</name>
    <name type="common">Red palm weevil</name>
    <name type="synonym">Curculio ferrugineus</name>
    <dbReference type="NCBI Taxonomy" id="354439"/>
    <lineage>
        <taxon>Eukaryota</taxon>
        <taxon>Metazoa</taxon>
        <taxon>Ecdysozoa</taxon>
        <taxon>Arthropoda</taxon>
        <taxon>Hexapoda</taxon>
        <taxon>Insecta</taxon>
        <taxon>Pterygota</taxon>
        <taxon>Neoptera</taxon>
        <taxon>Endopterygota</taxon>
        <taxon>Coleoptera</taxon>
        <taxon>Polyphaga</taxon>
        <taxon>Cucujiformia</taxon>
        <taxon>Curculionidae</taxon>
        <taxon>Dryophthorinae</taxon>
        <taxon>Rhynchophorus</taxon>
    </lineage>
</organism>
<evidence type="ECO:0000256" key="10">
    <source>
        <dbReference type="ARBA" id="ARBA00023157"/>
    </source>
</evidence>
<dbReference type="Proteomes" id="UP000625711">
    <property type="component" value="Unassembled WGS sequence"/>
</dbReference>
<keyword evidence="11" id="KW-0012">Acyltransferase</keyword>
<evidence type="ECO:0000313" key="15">
    <source>
        <dbReference type="Proteomes" id="UP000625711"/>
    </source>
</evidence>
<dbReference type="GO" id="GO:0008270">
    <property type="term" value="F:zinc ion binding"/>
    <property type="evidence" value="ECO:0007669"/>
    <property type="project" value="TreeGrafter"/>
</dbReference>
<evidence type="ECO:0000256" key="6">
    <source>
        <dbReference type="ARBA" id="ARBA00022525"/>
    </source>
</evidence>
<comment type="function">
    <text evidence="12">Acts as a glutaminyl-peptide cyclotransferase. Responsible for the biosynthesis of pyroglutamyl peptides. Might be more efficient in the conversion of tri and tetrapeptides in vitro. Might have a relative preference for substrates containing hydrophobic amino acids in vitro.</text>
</comment>
<dbReference type="EC" id="2.3.2.5" evidence="4"/>
<keyword evidence="15" id="KW-1185">Reference proteome</keyword>
<evidence type="ECO:0000256" key="3">
    <source>
        <dbReference type="ARBA" id="ARBA00006014"/>
    </source>
</evidence>
<dbReference type="Gene3D" id="3.40.630.10">
    <property type="entry name" value="Zn peptidases"/>
    <property type="match status" value="1"/>
</dbReference>
<evidence type="ECO:0000256" key="12">
    <source>
        <dbReference type="ARBA" id="ARBA00057903"/>
    </source>
</evidence>
<feature type="domain" description="Peptidase M28" evidence="13">
    <location>
        <begin position="98"/>
        <end position="321"/>
    </location>
</feature>
<keyword evidence="8" id="KW-0479">Metal-binding</keyword>
<evidence type="ECO:0000259" key="13">
    <source>
        <dbReference type="Pfam" id="PF04389"/>
    </source>
</evidence>
<keyword evidence="6" id="KW-0964">Secreted</keyword>
<dbReference type="PANTHER" id="PTHR12283">
    <property type="entry name" value="GLUTAMINYL-PEPTIDE CYCLOTRANSFERASE"/>
    <property type="match status" value="1"/>
</dbReference>
<proteinExistence type="inferred from homology"/>
<comment type="similarity">
    <text evidence="3">Belongs to the glutaminyl-peptide cyclotransferase family.</text>
</comment>